<dbReference type="PANTHER" id="PTHR46124">
    <property type="entry name" value="D-AMINOACYL-TRNA DEACYLASE"/>
    <property type="match status" value="1"/>
</dbReference>
<evidence type="ECO:0000313" key="4">
    <source>
        <dbReference type="EMBL" id="QNO55583.1"/>
    </source>
</evidence>
<evidence type="ECO:0000256" key="2">
    <source>
        <dbReference type="ARBA" id="ARBA00022801"/>
    </source>
</evidence>
<feature type="binding site" evidence="3">
    <location>
        <position position="19"/>
    </location>
    <ligand>
        <name>a divalent metal cation</name>
        <dbReference type="ChEBI" id="CHEBI:60240"/>
        <label>1</label>
    </ligand>
</feature>
<dbReference type="AlphaFoldDB" id="A0A7G9Z5P9"/>
<dbReference type="SUPFAM" id="SSF51556">
    <property type="entry name" value="Metallo-dependent hydrolases"/>
    <property type="match status" value="1"/>
</dbReference>
<dbReference type="InterPro" id="IPR018228">
    <property type="entry name" value="DNase_TatD-rel_CS"/>
</dbReference>
<sequence>MLLERVLFEVVKIIDIHCHLTFKEYDADRTQVIADAKKVLRGVVISGVEPEDSTHAIELAAMHERFIFVTLGLHPIHVSENTDQDIERYAEFISENKRKIVGIGEIGLDYHWIKDPKKITRTKEIFVEFLALAKELDLPVVLHLRGTGSEAIEEGLKIVSDEDIKKAVFHCFTGKPLLAEQICKEGYYVSLPTIIARSKSMRKVAKRIPISLLLTETDAPYLSPVEEERNVPQNVEVVYEEISRQRKSDVKTVEEAIENNFVRLFGVKLI</sequence>
<keyword evidence="1 3" id="KW-0479">Metal-binding</keyword>
<feature type="binding site" evidence="3">
    <location>
        <position position="218"/>
    </location>
    <ligand>
        <name>a divalent metal cation</name>
        <dbReference type="ChEBI" id="CHEBI:60240"/>
        <label>1</label>
    </ligand>
</feature>
<feature type="binding site" evidence="3">
    <location>
        <position position="105"/>
    </location>
    <ligand>
        <name>a divalent metal cation</name>
        <dbReference type="ChEBI" id="CHEBI:60240"/>
        <label>1</label>
    </ligand>
</feature>
<feature type="binding site" evidence="3">
    <location>
        <position position="170"/>
    </location>
    <ligand>
        <name>a divalent metal cation</name>
        <dbReference type="ChEBI" id="CHEBI:60240"/>
        <label>2</label>
    </ligand>
</feature>
<dbReference type="CDD" id="cd01310">
    <property type="entry name" value="TatD_DNAse"/>
    <property type="match status" value="1"/>
</dbReference>
<name>A0A7G9Z5P9_9EURY</name>
<feature type="binding site" evidence="3">
    <location>
        <position position="143"/>
    </location>
    <ligand>
        <name>a divalent metal cation</name>
        <dbReference type="ChEBI" id="CHEBI:60240"/>
        <label>2</label>
    </ligand>
</feature>
<evidence type="ECO:0000256" key="3">
    <source>
        <dbReference type="PIRSR" id="PIRSR005902-1"/>
    </source>
</evidence>
<proteinExistence type="predicted"/>
<dbReference type="Pfam" id="PF01026">
    <property type="entry name" value="TatD_DNase"/>
    <property type="match status" value="1"/>
</dbReference>
<dbReference type="EC" id="3.1.1.96" evidence="4"/>
<dbReference type="EMBL" id="MT631622">
    <property type="protein sequence ID" value="QNO55583.1"/>
    <property type="molecule type" value="Genomic_DNA"/>
</dbReference>
<evidence type="ECO:0000256" key="1">
    <source>
        <dbReference type="ARBA" id="ARBA00022723"/>
    </source>
</evidence>
<gene>
    <name evidence="4" type="primary">dtd3</name>
    <name evidence="4" type="ORF">BJEEAEJC_00026</name>
</gene>
<feature type="binding site" evidence="3">
    <location>
        <position position="17"/>
    </location>
    <ligand>
        <name>a divalent metal cation</name>
        <dbReference type="ChEBI" id="CHEBI:60240"/>
        <label>1</label>
    </ligand>
</feature>
<dbReference type="InterPro" id="IPR015991">
    <property type="entry name" value="TatD/YcfH-like"/>
</dbReference>
<dbReference type="PROSITE" id="PS01091">
    <property type="entry name" value="TATD_3"/>
    <property type="match status" value="1"/>
</dbReference>
<dbReference type="GO" id="GO:0046872">
    <property type="term" value="F:metal ion binding"/>
    <property type="evidence" value="ECO:0007669"/>
    <property type="project" value="UniProtKB-KW"/>
</dbReference>
<dbReference type="InterPro" id="IPR001130">
    <property type="entry name" value="TatD-like"/>
</dbReference>
<dbReference type="GO" id="GO:0004536">
    <property type="term" value="F:DNA nuclease activity"/>
    <property type="evidence" value="ECO:0007669"/>
    <property type="project" value="InterPro"/>
</dbReference>
<dbReference type="InterPro" id="IPR032466">
    <property type="entry name" value="Metal_Hydrolase"/>
</dbReference>
<protein>
    <submittedName>
        <fullName evidence="4">D-aminoacyl-tRNA deacylase</fullName>
        <ecNumber evidence="4">3.1.1.96</ecNumber>
    </submittedName>
</protein>
<dbReference type="NCBIfam" id="TIGR00010">
    <property type="entry name" value="YchF/TatD family DNA exonuclease"/>
    <property type="match status" value="1"/>
</dbReference>
<accession>A0A7G9Z5P9</accession>
<organism evidence="4">
    <name type="scientific">Candidatus Methanophaga sp. ANME-1 ERB7</name>
    <dbReference type="NCBI Taxonomy" id="2759913"/>
    <lineage>
        <taxon>Archaea</taxon>
        <taxon>Methanobacteriati</taxon>
        <taxon>Methanobacteriota</taxon>
        <taxon>Stenosarchaea group</taxon>
        <taxon>Methanomicrobia</taxon>
        <taxon>Candidatus Methanophagales</taxon>
        <taxon>Candidatus Methanophagaceae</taxon>
        <taxon>Candidatus Methanophaga</taxon>
    </lineage>
</organism>
<dbReference type="GO" id="GO:0051499">
    <property type="term" value="F:D-aminoacyl-tRNA deacylase activity"/>
    <property type="evidence" value="ECO:0007669"/>
    <property type="project" value="UniProtKB-EC"/>
</dbReference>
<reference evidence="4" key="1">
    <citation type="submission" date="2020-06" db="EMBL/GenBank/DDBJ databases">
        <title>Unique genomic features of the anaerobic methanotrophic archaea.</title>
        <authorList>
            <person name="Chadwick G.L."/>
            <person name="Skennerton C.T."/>
            <person name="Laso-Perez R."/>
            <person name="Leu A.O."/>
            <person name="Speth D.R."/>
            <person name="Yu H."/>
            <person name="Morgan-Lang C."/>
            <person name="Hatzenpichler R."/>
            <person name="Goudeau D."/>
            <person name="Malmstrom R."/>
            <person name="Brazelton W.J."/>
            <person name="Woyke T."/>
            <person name="Hallam S.J."/>
            <person name="Tyson G.W."/>
            <person name="Wegener G."/>
            <person name="Boetius A."/>
            <person name="Orphan V."/>
        </authorList>
    </citation>
    <scope>NUCLEOTIDE SEQUENCE</scope>
</reference>
<dbReference type="Gene3D" id="3.20.20.140">
    <property type="entry name" value="Metal-dependent hydrolases"/>
    <property type="match status" value="1"/>
</dbReference>
<dbReference type="PIRSF" id="PIRSF005902">
    <property type="entry name" value="DNase_TatD"/>
    <property type="match status" value="1"/>
</dbReference>
<dbReference type="PANTHER" id="PTHR46124:SF2">
    <property type="entry name" value="D-AMINOACYL-TRNA DEACYLASE"/>
    <property type="match status" value="1"/>
</dbReference>
<keyword evidence="2 4" id="KW-0378">Hydrolase</keyword>